<evidence type="ECO:0000313" key="19">
    <source>
        <dbReference type="Proteomes" id="UP001529340"/>
    </source>
</evidence>
<dbReference type="NCBIfam" id="NF002211">
    <property type="entry name" value="PRK01103.1"/>
    <property type="match status" value="1"/>
</dbReference>
<keyword evidence="13 15" id="KW-0326">Glycosidase</keyword>
<reference evidence="19" key="1">
    <citation type="submission" date="2023-06" db="EMBL/GenBank/DDBJ databases">
        <title>Identification and characterization of horizontal gene transfer across gut microbiota members of farm animals based on homology search.</title>
        <authorList>
            <person name="Zeman M."/>
            <person name="Kubasova T."/>
            <person name="Jahodarova E."/>
            <person name="Nykrynova M."/>
            <person name="Rychlik I."/>
        </authorList>
    </citation>
    <scope>NUCLEOTIDE SEQUENCE [LARGE SCALE GENOMIC DNA]</scope>
    <source>
        <strain evidence="19">ET39</strain>
    </source>
</reference>
<dbReference type="PANTHER" id="PTHR22993">
    <property type="entry name" value="FORMAMIDOPYRIMIDINE-DNA GLYCOSYLASE"/>
    <property type="match status" value="1"/>
</dbReference>
<keyword evidence="7 15" id="KW-0378">Hydrolase</keyword>
<dbReference type="HAMAP" id="MF_00103">
    <property type="entry name" value="Fapy_DNA_glycosyl"/>
    <property type="match status" value="1"/>
</dbReference>
<feature type="binding site" evidence="15">
    <location>
        <position position="92"/>
    </location>
    <ligand>
        <name>DNA</name>
        <dbReference type="ChEBI" id="CHEBI:16991"/>
    </ligand>
</feature>
<feature type="active site" description="Proton donor; for beta-elimination activity" evidence="15">
    <location>
        <position position="58"/>
    </location>
</feature>
<evidence type="ECO:0000256" key="3">
    <source>
        <dbReference type="ARBA" id="ARBA00011245"/>
    </source>
</evidence>
<evidence type="ECO:0000256" key="7">
    <source>
        <dbReference type="ARBA" id="ARBA00022801"/>
    </source>
</evidence>
<comment type="similarity">
    <text evidence="2 15">Belongs to the FPG family.</text>
</comment>
<feature type="active site" description="Schiff-base intermediate with DNA" evidence="15">
    <location>
        <position position="2"/>
    </location>
</feature>
<dbReference type="GO" id="GO:0140078">
    <property type="term" value="F:class I DNA-(apurinic or apyrimidinic site) endonuclease activity"/>
    <property type="evidence" value="ECO:0007669"/>
    <property type="project" value="UniProtKB-EC"/>
</dbReference>
<evidence type="ECO:0000256" key="1">
    <source>
        <dbReference type="ARBA" id="ARBA00001668"/>
    </source>
</evidence>
<evidence type="ECO:0000256" key="9">
    <source>
        <dbReference type="ARBA" id="ARBA00023125"/>
    </source>
</evidence>
<dbReference type="SUPFAM" id="SSF57716">
    <property type="entry name" value="Glucocorticoid receptor-like (DNA-binding domain)"/>
    <property type="match status" value="1"/>
</dbReference>
<feature type="binding site" evidence="15">
    <location>
        <position position="155"/>
    </location>
    <ligand>
        <name>DNA</name>
        <dbReference type="ChEBI" id="CHEBI:16991"/>
    </ligand>
</feature>
<dbReference type="InterPro" id="IPR035937">
    <property type="entry name" value="FPG_N"/>
</dbReference>
<evidence type="ECO:0000256" key="11">
    <source>
        <dbReference type="ARBA" id="ARBA00023239"/>
    </source>
</evidence>
<feature type="domain" description="FPG-type" evidence="16">
    <location>
        <begin position="240"/>
        <end position="274"/>
    </location>
</feature>
<evidence type="ECO:0000256" key="10">
    <source>
        <dbReference type="ARBA" id="ARBA00023204"/>
    </source>
</evidence>
<evidence type="ECO:0000256" key="14">
    <source>
        <dbReference type="ARBA" id="ARBA00044632"/>
    </source>
</evidence>
<reference evidence="18 19" key="2">
    <citation type="submission" date="2023-06" db="EMBL/GenBank/DDBJ databases">
        <title>Identification and characterization of horizontal gene transfer across gut microbiota members of farm animals based on homology search.</title>
        <authorList>
            <person name="Schwarzerova J."/>
            <person name="Nykrynova M."/>
            <person name="Jureckova K."/>
            <person name="Cejkova D."/>
            <person name="Rychlik I."/>
        </authorList>
    </citation>
    <scope>NUCLEOTIDE SEQUENCE [LARGE SCALE GENOMIC DNA]</scope>
    <source>
        <strain evidence="18 19">ET39</strain>
    </source>
</reference>
<dbReference type="SUPFAM" id="SSF81624">
    <property type="entry name" value="N-terminal domain of MutM-like DNA repair proteins"/>
    <property type="match status" value="1"/>
</dbReference>
<dbReference type="InterPro" id="IPR015886">
    <property type="entry name" value="H2TH_FPG"/>
</dbReference>
<accession>A0ABT7UFS0</accession>
<dbReference type="GO" id="GO:0008534">
    <property type="term" value="F:oxidized purine nucleobase lesion DNA N-glycosylase activity"/>
    <property type="evidence" value="ECO:0007669"/>
    <property type="project" value="UniProtKB-EC"/>
</dbReference>
<evidence type="ECO:0000259" key="16">
    <source>
        <dbReference type="PROSITE" id="PS51066"/>
    </source>
</evidence>
<evidence type="ECO:0000256" key="15">
    <source>
        <dbReference type="HAMAP-Rule" id="MF_00103"/>
    </source>
</evidence>
<feature type="domain" description="Formamidopyrimidine-DNA glycosylase catalytic" evidence="17">
    <location>
        <begin position="2"/>
        <end position="114"/>
    </location>
</feature>
<dbReference type="SUPFAM" id="SSF46946">
    <property type="entry name" value="S13-like H2TH domain"/>
    <property type="match status" value="1"/>
</dbReference>
<comment type="cofactor">
    <cofactor evidence="15">
        <name>Zn(2+)</name>
        <dbReference type="ChEBI" id="CHEBI:29105"/>
    </cofactor>
    <text evidence="15">Binds 1 zinc ion per subunit.</text>
</comment>
<organism evidence="18 19">
    <name type="scientific">Amedibacillus dolichus</name>
    <dbReference type="NCBI Taxonomy" id="31971"/>
    <lineage>
        <taxon>Bacteria</taxon>
        <taxon>Bacillati</taxon>
        <taxon>Bacillota</taxon>
        <taxon>Erysipelotrichia</taxon>
        <taxon>Erysipelotrichales</taxon>
        <taxon>Erysipelotrichaceae</taxon>
        <taxon>Amedibacillus</taxon>
    </lineage>
</organism>
<evidence type="ECO:0000256" key="4">
    <source>
        <dbReference type="ARBA" id="ARBA00022723"/>
    </source>
</evidence>
<feature type="active site" description="Proton donor; for delta-elimination activity" evidence="15">
    <location>
        <position position="264"/>
    </location>
</feature>
<keyword evidence="5 15" id="KW-0227">DNA damage</keyword>
<keyword evidence="12 15" id="KW-0511">Multifunctional enzyme</keyword>
<proteinExistence type="inferred from homology"/>
<keyword evidence="19" id="KW-1185">Reference proteome</keyword>
<dbReference type="Gene3D" id="3.20.190.10">
    <property type="entry name" value="MutM-like, N-terminal"/>
    <property type="match status" value="1"/>
</dbReference>
<comment type="subunit">
    <text evidence="3 15">Monomer.</text>
</comment>
<dbReference type="SMART" id="SM00898">
    <property type="entry name" value="Fapy_DNA_glyco"/>
    <property type="match status" value="1"/>
</dbReference>
<dbReference type="InterPro" id="IPR020629">
    <property type="entry name" value="FPG_Glyclase"/>
</dbReference>
<reference evidence="18 19" key="3">
    <citation type="submission" date="2023-06" db="EMBL/GenBank/DDBJ databases">
        <authorList>
            <person name="Zeman M."/>
            <person name="Kubasova T."/>
            <person name="Jahodarova E."/>
            <person name="Nykrynova M."/>
            <person name="Rychlik I."/>
        </authorList>
    </citation>
    <scope>NUCLEOTIDE SEQUENCE [LARGE SCALE GENOMIC DNA]</scope>
    <source>
        <strain evidence="18 19">ET39</strain>
    </source>
</reference>
<comment type="caution">
    <text evidence="18">The sequence shown here is derived from an EMBL/GenBank/DDBJ whole genome shotgun (WGS) entry which is preliminary data.</text>
</comment>
<evidence type="ECO:0000259" key="17">
    <source>
        <dbReference type="PROSITE" id="PS51068"/>
    </source>
</evidence>
<protein>
    <recommendedName>
        <fullName evidence="15">Formamidopyrimidine-DNA glycosylase</fullName>
        <shortName evidence="15">Fapy-DNA glycosylase</shortName>
        <ecNumber evidence="15">3.2.2.23</ecNumber>
    </recommendedName>
    <alternativeName>
        <fullName evidence="15">DNA-(apurinic or apyrimidinic site) lyase MutM</fullName>
        <shortName evidence="15">AP lyase MutM</shortName>
        <ecNumber evidence="15">4.2.99.18</ecNumber>
    </alternativeName>
</protein>
<dbReference type="PROSITE" id="PS51068">
    <property type="entry name" value="FPG_CAT"/>
    <property type="match status" value="1"/>
</dbReference>
<evidence type="ECO:0000256" key="12">
    <source>
        <dbReference type="ARBA" id="ARBA00023268"/>
    </source>
</evidence>
<feature type="binding site" evidence="15">
    <location>
        <position position="111"/>
    </location>
    <ligand>
        <name>DNA</name>
        <dbReference type="ChEBI" id="CHEBI:16991"/>
    </ligand>
</feature>
<name>A0ABT7UFS0_9FIRM</name>
<keyword evidence="6 15" id="KW-0863">Zinc-finger</keyword>
<dbReference type="InterPro" id="IPR010663">
    <property type="entry name" value="Znf_FPG/IleRS"/>
</dbReference>
<dbReference type="EMBL" id="JAUDCG010000044">
    <property type="protein sequence ID" value="MDM8157780.1"/>
    <property type="molecule type" value="Genomic_DNA"/>
</dbReference>
<gene>
    <name evidence="15 18" type="primary">mutM</name>
    <name evidence="15" type="synonym">fpg</name>
    <name evidence="18" type="ORF">QUV96_09035</name>
</gene>
<dbReference type="InterPro" id="IPR010979">
    <property type="entry name" value="Ribosomal_uS13-like_H2TH"/>
</dbReference>
<dbReference type="SMART" id="SM01232">
    <property type="entry name" value="H2TH"/>
    <property type="match status" value="1"/>
</dbReference>
<comment type="catalytic activity">
    <reaction evidence="14 15">
        <text>2'-deoxyribonucleotide-(2'-deoxyribose 5'-phosphate)-2'-deoxyribonucleotide-DNA = a 3'-end 2'-deoxyribonucleotide-(2,3-dehydro-2,3-deoxyribose 5'-phosphate)-DNA + a 5'-end 5'-phospho-2'-deoxyribonucleoside-DNA + H(+)</text>
        <dbReference type="Rhea" id="RHEA:66592"/>
        <dbReference type="Rhea" id="RHEA-COMP:13180"/>
        <dbReference type="Rhea" id="RHEA-COMP:16897"/>
        <dbReference type="Rhea" id="RHEA-COMP:17067"/>
        <dbReference type="ChEBI" id="CHEBI:15378"/>
        <dbReference type="ChEBI" id="CHEBI:136412"/>
        <dbReference type="ChEBI" id="CHEBI:157695"/>
        <dbReference type="ChEBI" id="CHEBI:167181"/>
        <dbReference type="EC" id="4.2.99.18"/>
    </reaction>
</comment>
<dbReference type="InterPro" id="IPR015887">
    <property type="entry name" value="DNA_glyclase_Znf_dom_DNA_BS"/>
</dbReference>
<dbReference type="CDD" id="cd08966">
    <property type="entry name" value="EcFpg-like_N"/>
    <property type="match status" value="1"/>
</dbReference>
<dbReference type="InterPro" id="IPR000214">
    <property type="entry name" value="Znf_DNA_glyclase/AP_lyase"/>
</dbReference>
<evidence type="ECO:0000313" key="18">
    <source>
        <dbReference type="EMBL" id="MDM8157780.1"/>
    </source>
</evidence>
<sequence length="276" mass="31869">MPELPEVQTVLDTLACQMGHPVIEQIEVIWDNIVHGDTQAFIAGLQGRRIEQYARLGKYLCFDCGEVMWIAHLRMEGKFYLQQPQEPYDQKHVHVIFHLDDGRQLRYHDTRKFGRMYLYEHQEDLHAYPCFANVGLDAFDERLTADVLYRRLHGRSITLKQALLDQSVIAGVGNIYADEICFALRLHPQTRVSRMRKKDFEALITEMRRILGGAVRAGGTTIRSYTSSLGVDGRFQLQLRVHAKKGERCPLCGEPIKKITVGGRGTYYCERCQKRR</sequence>
<keyword evidence="8 15" id="KW-0862">Zinc</keyword>
<evidence type="ECO:0000256" key="13">
    <source>
        <dbReference type="ARBA" id="ARBA00023295"/>
    </source>
</evidence>
<dbReference type="NCBIfam" id="TIGR00577">
    <property type="entry name" value="fpg"/>
    <property type="match status" value="1"/>
</dbReference>
<dbReference type="Gene3D" id="1.10.8.50">
    <property type="match status" value="1"/>
</dbReference>
<comment type="function">
    <text evidence="15">Involved in base excision repair of DNA damaged by oxidation or by mutagenic agents. Acts as DNA glycosylase that recognizes and removes damaged bases. Has a preference for oxidized purines, such as 7,8-dihydro-8-oxoguanine (8-oxoG). Has AP (apurinic/apyrimidinic) lyase activity and introduces nicks in the DNA strand. Cleaves the DNA backbone by beta-delta elimination to generate a single-strand break at the site of the removed base with both 3'- and 5'-phosphates.</text>
</comment>
<evidence type="ECO:0000256" key="5">
    <source>
        <dbReference type="ARBA" id="ARBA00022763"/>
    </source>
</evidence>
<dbReference type="PROSITE" id="PS01242">
    <property type="entry name" value="ZF_FPG_1"/>
    <property type="match status" value="1"/>
</dbReference>
<evidence type="ECO:0000256" key="6">
    <source>
        <dbReference type="ARBA" id="ARBA00022771"/>
    </source>
</evidence>
<evidence type="ECO:0000256" key="8">
    <source>
        <dbReference type="ARBA" id="ARBA00022833"/>
    </source>
</evidence>
<feature type="active site" description="Proton donor" evidence="15">
    <location>
        <position position="3"/>
    </location>
</feature>
<keyword evidence="9 15" id="KW-0238">DNA-binding</keyword>
<evidence type="ECO:0000256" key="2">
    <source>
        <dbReference type="ARBA" id="ARBA00009409"/>
    </source>
</evidence>
<dbReference type="Proteomes" id="UP001529340">
    <property type="component" value="Unassembled WGS sequence"/>
</dbReference>
<dbReference type="Pfam" id="PF06827">
    <property type="entry name" value="zf-FPG_IleRS"/>
    <property type="match status" value="1"/>
</dbReference>
<dbReference type="InterPro" id="IPR012319">
    <property type="entry name" value="FPG_cat"/>
</dbReference>
<keyword evidence="10 15" id="KW-0234">DNA repair</keyword>
<keyword evidence="4 15" id="KW-0479">Metal-binding</keyword>
<dbReference type="Pfam" id="PF01149">
    <property type="entry name" value="Fapy_DNA_glyco"/>
    <property type="match status" value="1"/>
</dbReference>
<keyword evidence="11 15" id="KW-0456">Lyase</keyword>
<dbReference type="RefSeq" id="WP_289608223.1">
    <property type="nucleotide sequence ID" value="NZ_JAUDCG010000044.1"/>
</dbReference>
<dbReference type="EC" id="4.2.99.18" evidence="15"/>
<dbReference type="PANTHER" id="PTHR22993:SF9">
    <property type="entry name" value="FORMAMIDOPYRIMIDINE-DNA GLYCOSYLASE"/>
    <property type="match status" value="1"/>
</dbReference>
<dbReference type="Pfam" id="PF06831">
    <property type="entry name" value="H2TH"/>
    <property type="match status" value="1"/>
</dbReference>
<dbReference type="PROSITE" id="PS51066">
    <property type="entry name" value="ZF_FPG_2"/>
    <property type="match status" value="1"/>
</dbReference>
<dbReference type="EC" id="3.2.2.23" evidence="15"/>
<comment type="catalytic activity">
    <reaction evidence="1 15">
        <text>Hydrolysis of DNA containing ring-opened 7-methylguanine residues, releasing 2,6-diamino-4-hydroxy-5-(N-methyl)formamidopyrimidine.</text>
        <dbReference type="EC" id="3.2.2.23"/>
    </reaction>
</comment>